<organism evidence="4 5">
    <name type="scientific">Necator americanus</name>
    <name type="common">Human hookworm</name>
    <dbReference type="NCBI Taxonomy" id="51031"/>
    <lineage>
        <taxon>Eukaryota</taxon>
        <taxon>Metazoa</taxon>
        <taxon>Ecdysozoa</taxon>
        <taxon>Nematoda</taxon>
        <taxon>Chromadorea</taxon>
        <taxon>Rhabditida</taxon>
        <taxon>Rhabditina</taxon>
        <taxon>Rhabditomorpha</taxon>
        <taxon>Strongyloidea</taxon>
        <taxon>Ancylostomatidae</taxon>
        <taxon>Bunostominae</taxon>
        <taxon>Necator</taxon>
    </lineage>
</organism>
<dbReference type="Pfam" id="PF04421">
    <property type="entry name" value="Mss4"/>
    <property type="match status" value="1"/>
</dbReference>
<name>A0ABR1BG25_NECAM</name>
<evidence type="ECO:0000256" key="3">
    <source>
        <dbReference type="ARBA" id="ARBA00022927"/>
    </source>
</evidence>
<proteinExistence type="predicted"/>
<dbReference type="Gene3D" id="2.170.150.10">
    <property type="entry name" value="Metal Binding Protein, Guanine Nucleotide Exchange Factor, Chain A"/>
    <property type="match status" value="1"/>
</dbReference>
<evidence type="ECO:0000256" key="2">
    <source>
        <dbReference type="ARBA" id="ARBA00022658"/>
    </source>
</evidence>
<evidence type="ECO:0000313" key="5">
    <source>
        <dbReference type="Proteomes" id="UP001303046"/>
    </source>
</evidence>
<dbReference type="InterPro" id="IPR011323">
    <property type="entry name" value="Mss4/transl-control_tumour"/>
</dbReference>
<evidence type="ECO:0000313" key="4">
    <source>
        <dbReference type="EMBL" id="KAK6725479.1"/>
    </source>
</evidence>
<dbReference type="PANTHER" id="PTHR13276">
    <property type="entry name" value="GUANINE NUCLEOTIDE EXCHANGE FACTOR MSS4"/>
    <property type="match status" value="1"/>
</dbReference>
<evidence type="ECO:0008006" key="6">
    <source>
        <dbReference type="Google" id="ProtNLM"/>
    </source>
</evidence>
<dbReference type="PANTHER" id="PTHR13276:SF3">
    <property type="entry name" value="MSS4-LIKE PROTEIN"/>
    <property type="match status" value="1"/>
</dbReference>
<dbReference type="SUPFAM" id="SSF51316">
    <property type="entry name" value="Mss4-like"/>
    <property type="match status" value="1"/>
</dbReference>
<evidence type="ECO:0000256" key="1">
    <source>
        <dbReference type="ARBA" id="ARBA00022448"/>
    </source>
</evidence>
<dbReference type="EMBL" id="JAVFWL010000001">
    <property type="protein sequence ID" value="KAK6725479.1"/>
    <property type="molecule type" value="Genomic_DNA"/>
</dbReference>
<keyword evidence="1" id="KW-0813">Transport</keyword>
<keyword evidence="2" id="KW-0344">Guanine-nucleotide releasing factor</keyword>
<dbReference type="InterPro" id="IPR007515">
    <property type="entry name" value="Mss4"/>
</dbReference>
<gene>
    <name evidence="4" type="primary">Necator_chrI.g168</name>
    <name evidence="4" type="ORF">RB195_004047</name>
</gene>
<sequence length="157" mass="18227">MAKKGTVDISAVFPDKIVTRECHGMKEKVNREELLNVDDKNYNTIVCRRCDSVIFPEDRVKYIEDYTAELPEMIPGGLGSTRKETISWWWHTKNDKDFDTIGFAWMILLCGDCEFGPIGLRTSDDKEFWVAVERVRYVDKPRNNPKAPPKKGRKIKQ</sequence>
<dbReference type="InterPro" id="IPR011057">
    <property type="entry name" value="Mss4-like_sf"/>
</dbReference>
<comment type="caution">
    <text evidence="4">The sequence shown here is derived from an EMBL/GenBank/DDBJ whole genome shotgun (WGS) entry which is preliminary data.</text>
</comment>
<dbReference type="Proteomes" id="UP001303046">
    <property type="component" value="Unassembled WGS sequence"/>
</dbReference>
<keyword evidence="3" id="KW-0653">Protein transport</keyword>
<dbReference type="PROSITE" id="PS51796">
    <property type="entry name" value="MSS4"/>
    <property type="match status" value="1"/>
</dbReference>
<accession>A0ABR1BG25</accession>
<reference evidence="4 5" key="1">
    <citation type="submission" date="2023-08" db="EMBL/GenBank/DDBJ databases">
        <title>A Necator americanus chromosomal reference genome.</title>
        <authorList>
            <person name="Ilik V."/>
            <person name="Petrzelkova K.J."/>
            <person name="Pardy F."/>
            <person name="Fuh T."/>
            <person name="Niatou-Singa F.S."/>
            <person name="Gouil Q."/>
            <person name="Baker L."/>
            <person name="Ritchie M.E."/>
            <person name="Jex A.R."/>
            <person name="Gazzola D."/>
            <person name="Li H."/>
            <person name="Toshio Fujiwara R."/>
            <person name="Zhan B."/>
            <person name="Aroian R.V."/>
            <person name="Pafco B."/>
            <person name="Schwarz E.M."/>
        </authorList>
    </citation>
    <scope>NUCLEOTIDE SEQUENCE [LARGE SCALE GENOMIC DNA]</scope>
    <source>
        <strain evidence="4 5">Aroian</strain>
        <tissue evidence="4">Whole animal</tissue>
    </source>
</reference>
<protein>
    <recommendedName>
        <fullName evidence="6">Mss4 protein</fullName>
    </recommendedName>
</protein>
<keyword evidence="5" id="KW-1185">Reference proteome</keyword>